<dbReference type="FunFam" id="1.10.1040.10:FF:000017">
    <property type="entry name" value="2-dehydropantoate 2-reductase"/>
    <property type="match status" value="1"/>
</dbReference>
<reference evidence="13" key="1">
    <citation type="journal article" date="2021" name="Proc. Natl. Acad. Sci. U.S.A.">
        <title>Global biogeography of chemosynthetic symbionts reveals both localized and globally distributed symbiont groups. .</title>
        <authorList>
            <person name="Osvatic J.T."/>
            <person name="Wilkins L.G.E."/>
            <person name="Leibrecht L."/>
            <person name="Leray M."/>
            <person name="Zauner S."/>
            <person name="Polzin J."/>
            <person name="Camacho Y."/>
            <person name="Gros O."/>
            <person name="van Gils J.A."/>
            <person name="Eisen J.A."/>
            <person name="Petersen J.M."/>
            <person name="Yuen B."/>
        </authorList>
    </citation>
    <scope>NUCLEOTIDE SEQUENCE</scope>
    <source>
        <strain evidence="13">MAGclacostrist064TRANS</strain>
    </source>
</reference>
<evidence type="ECO:0000256" key="8">
    <source>
        <dbReference type="ARBA" id="ARBA00032024"/>
    </source>
</evidence>
<comment type="pathway">
    <text evidence="1 10">Cofactor biosynthesis; (R)-pantothenate biosynthesis; (R)-pantoate from 3-methyl-2-oxobutanoate: step 2/2.</text>
</comment>
<dbReference type="AlphaFoldDB" id="A0A9E4KGY1"/>
<dbReference type="Gene3D" id="3.40.50.720">
    <property type="entry name" value="NAD(P)-binding Rossmann-like Domain"/>
    <property type="match status" value="1"/>
</dbReference>
<dbReference type="InterPro" id="IPR013328">
    <property type="entry name" value="6PGD_dom2"/>
</dbReference>
<protein>
    <recommendedName>
        <fullName evidence="4 10">2-dehydropantoate 2-reductase</fullName>
        <ecNumber evidence="3 10">1.1.1.169</ecNumber>
    </recommendedName>
    <alternativeName>
        <fullName evidence="8 10">Ketopantoate reductase</fullName>
    </alternativeName>
</protein>
<gene>
    <name evidence="13" type="ORF">JAZ07_14715</name>
</gene>
<comment type="function">
    <text evidence="10">Catalyzes the NADPH-dependent reduction of ketopantoate into pantoic acid.</text>
</comment>
<dbReference type="EC" id="1.1.1.169" evidence="3 10"/>
<evidence type="ECO:0000256" key="5">
    <source>
        <dbReference type="ARBA" id="ARBA00022655"/>
    </source>
</evidence>
<keyword evidence="5 10" id="KW-0566">Pantothenate biosynthesis</keyword>
<dbReference type="InterPro" id="IPR051402">
    <property type="entry name" value="KPR-Related"/>
</dbReference>
<evidence type="ECO:0000256" key="1">
    <source>
        <dbReference type="ARBA" id="ARBA00004994"/>
    </source>
</evidence>
<evidence type="ECO:0000313" key="13">
    <source>
        <dbReference type="EMBL" id="MCG7947592.1"/>
    </source>
</evidence>
<dbReference type="SUPFAM" id="SSF48179">
    <property type="entry name" value="6-phosphogluconate dehydrogenase C-terminal domain-like"/>
    <property type="match status" value="1"/>
</dbReference>
<dbReference type="GO" id="GO:0015940">
    <property type="term" value="P:pantothenate biosynthetic process"/>
    <property type="evidence" value="ECO:0007669"/>
    <property type="project" value="UniProtKB-KW"/>
</dbReference>
<evidence type="ECO:0000256" key="7">
    <source>
        <dbReference type="ARBA" id="ARBA00023002"/>
    </source>
</evidence>
<dbReference type="NCBIfam" id="TIGR00745">
    <property type="entry name" value="apbA_panE"/>
    <property type="match status" value="1"/>
</dbReference>
<dbReference type="GO" id="GO:0005737">
    <property type="term" value="C:cytoplasm"/>
    <property type="evidence" value="ECO:0007669"/>
    <property type="project" value="TreeGrafter"/>
</dbReference>
<accession>A0A9E4KGY1</accession>
<evidence type="ECO:0000256" key="6">
    <source>
        <dbReference type="ARBA" id="ARBA00022857"/>
    </source>
</evidence>
<organism evidence="13 14">
    <name type="scientific">Candidatus Thiodiazotropha taylori</name>
    <dbReference type="NCBI Taxonomy" id="2792791"/>
    <lineage>
        <taxon>Bacteria</taxon>
        <taxon>Pseudomonadati</taxon>
        <taxon>Pseudomonadota</taxon>
        <taxon>Gammaproteobacteria</taxon>
        <taxon>Chromatiales</taxon>
        <taxon>Sedimenticolaceae</taxon>
        <taxon>Candidatus Thiodiazotropha</taxon>
    </lineage>
</organism>
<dbReference type="SUPFAM" id="SSF51735">
    <property type="entry name" value="NAD(P)-binding Rossmann-fold domains"/>
    <property type="match status" value="1"/>
</dbReference>
<keyword evidence="7 10" id="KW-0560">Oxidoreductase</keyword>
<dbReference type="InterPro" id="IPR036291">
    <property type="entry name" value="NAD(P)-bd_dom_sf"/>
</dbReference>
<evidence type="ECO:0000313" key="14">
    <source>
        <dbReference type="Proteomes" id="UP000886667"/>
    </source>
</evidence>
<dbReference type="InterPro" id="IPR013332">
    <property type="entry name" value="KPR_N"/>
</dbReference>
<dbReference type="InterPro" id="IPR003710">
    <property type="entry name" value="ApbA"/>
</dbReference>
<dbReference type="Proteomes" id="UP000886667">
    <property type="component" value="Unassembled WGS sequence"/>
</dbReference>
<proteinExistence type="inferred from homology"/>
<evidence type="ECO:0000256" key="9">
    <source>
        <dbReference type="ARBA" id="ARBA00048793"/>
    </source>
</evidence>
<dbReference type="InterPro" id="IPR013752">
    <property type="entry name" value="KPA_reductase"/>
</dbReference>
<dbReference type="GO" id="GO:0008677">
    <property type="term" value="F:2-dehydropantoate 2-reductase activity"/>
    <property type="evidence" value="ECO:0007669"/>
    <property type="project" value="UniProtKB-EC"/>
</dbReference>
<evidence type="ECO:0000256" key="4">
    <source>
        <dbReference type="ARBA" id="ARBA00019465"/>
    </source>
</evidence>
<evidence type="ECO:0000259" key="11">
    <source>
        <dbReference type="Pfam" id="PF02558"/>
    </source>
</evidence>
<sequence>MRFLILGAGGIGGYYGARLQSAGHQVLYIARGEHLKALQNSGLTVHHPEFNFEAKVDAIDQQSLLDRYRAEEFDQLILTIKAGATEAVMQDLKSWLSGATTPVLSLQNGVDNEIAIAAHIGSERTIGGLAVRIGGHIIRPGVIEATGVAQVVMGAWKCAKDHPEIQRDLKSVADCFSRAGIPTTLSEAIQKALWRKLLINNGVNPLSALTGLDTRTLTTDPVLTRTVYQLMEEVALAAEADGVELQRSDIDEMYQLICQFDAIKTSMLVDREKGRPLELDAITGVVVERCRRQGKEAPISALIQALLVNQLKDKDRSC</sequence>
<comment type="similarity">
    <text evidence="2 10">Belongs to the ketopantoate reductase family.</text>
</comment>
<feature type="domain" description="Ketopantoate reductase C-terminal" evidence="12">
    <location>
        <begin position="189"/>
        <end position="307"/>
    </location>
</feature>
<dbReference type="PANTHER" id="PTHR21708">
    <property type="entry name" value="PROBABLE 2-DEHYDROPANTOATE 2-REDUCTASE"/>
    <property type="match status" value="1"/>
</dbReference>
<comment type="caution">
    <text evidence="13">The sequence shown here is derived from an EMBL/GenBank/DDBJ whole genome shotgun (WGS) entry which is preliminary data.</text>
</comment>
<evidence type="ECO:0000256" key="2">
    <source>
        <dbReference type="ARBA" id="ARBA00007870"/>
    </source>
</evidence>
<keyword evidence="6 10" id="KW-0521">NADP</keyword>
<dbReference type="InterPro" id="IPR008927">
    <property type="entry name" value="6-PGluconate_DH-like_C_sf"/>
</dbReference>
<dbReference type="EMBL" id="JAEPCM010000518">
    <property type="protein sequence ID" value="MCG7947592.1"/>
    <property type="molecule type" value="Genomic_DNA"/>
</dbReference>
<comment type="catalytic activity">
    <reaction evidence="9 10">
        <text>(R)-pantoate + NADP(+) = 2-dehydropantoate + NADPH + H(+)</text>
        <dbReference type="Rhea" id="RHEA:16233"/>
        <dbReference type="ChEBI" id="CHEBI:11561"/>
        <dbReference type="ChEBI" id="CHEBI:15378"/>
        <dbReference type="ChEBI" id="CHEBI:15980"/>
        <dbReference type="ChEBI" id="CHEBI:57783"/>
        <dbReference type="ChEBI" id="CHEBI:58349"/>
        <dbReference type="EC" id="1.1.1.169"/>
    </reaction>
</comment>
<dbReference type="Pfam" id="PF08546">
    <property type="entry name" value="ApbA_C"/>
    <property type="match status" value="1"/>
</dbReference>
<dbReference type="Pfam" id="PF02558">
    <property type="entry name" value="ApbA"/>
    <property type="match status" value="1"/>
</dbReference>
<dbReference type="PANTHER" id="PTHR21708:SF26">
    <property type="entry name" value="2-DEHYDROPANTOATE 2-REDUCTASE"/>
    <property type="match status" value="1"/>
</dbReference>
<evidence type="ECO:0000256" key="10">
    <source>
        <dbReference type="RuleBase" id="RU362068"/>
    </source>
</evidence>
<evidence type="ECO:0000259" key="12">
    <source>
        <dbReference type="Pfam" id="PF08546"/>
    </source>
</evidence>
<evidence type="ECO:0000256" key="3">
    <source>
        <dbReference type="ARBA" id="ARBA00013014"/>
    </source>
</evidence>
<dbReference type="Gene3D" id="1.10.1040.10">
    <property type="entry name" value="N-(1-d-carboxylethyl)-l-norvaline Dehydrogenase, domain 2"/>
    <property type="match status" value="1"/>
</dbReference>
<name>A0A9E4KGY1_9GAMM</name>
<feature type="domain" description="Ketopantoate reductase N-terminal" evidence="11">
    <location>
        <begin position="4"/>
        <end position="156"/>
    </location>
</feature>